<feature type="non-terminal residue" evidence="1">
    <location>
        <position position="1"/>
    </location>
</feature>
<comment type="caution">
    <text evidence="1">The sequence shown here is derived from an EMBL/GenBank/DDBJ whole genome shotgun (WGS) entry which is preliminary data.</text>
</comment>
<evidence type="ECO:0000313" key="1">
    <source>
        <dbReference type="EMBL" id="KKK57646.1"/>
    </source>
</evidence>
<accession>A0A0F8ZC46</accession>
<reference evidence="1" key="1">
    <citation type="journal article" date="2015" name="Nature">
        <title>Complex archaea that bridge the gap between prokaryotes and eukaryotes.</title>
        <authorList>
            <person name="Spang A."/>
            <person name="Saw J.H."/>
            <person name="Jorgensen S.L."/>
            <person name="Zaremba-Niedzwiedzka K."/>
            <person name="Martijn J."/>
            <person name="Lind A.E."/>
            <person name="van Eijk R."/>
            <person name="Schleper C."/>
            <person name="Guy L."/>
            <person name="Ettema T.J."/>
        </authorList>
    </citation>
    <scope>NUCLEOTIDE SEQUENCE</scope>
</reference>
<dbReference type="EMBL" id="LAZR01064377">
    <property type="protein sequence ID" value="KKK57646.1"/>
    <property type="molecule type" value="Genomic_DNA"/>
</dbReference>
<proteinExistence type="predicted"/>
<organism evidence="1">
    <name type="scientific">marine sediment metagenome</name>
    <dbReference type="NCBI Taxonomy" id="412755"/>
    <lineage>
        <taxon>unclassified sequences</taxon>
        <taxon>metagenomes</taxon>
        <taxon>ecological metagenomes</taxon>
    </lineage>
</organism>
<gene>
    <name evidence="1" type="ORF">LCGC14_3052380</name>
</gene>
<dbReference type="AlphaFoldDB" id="A0A0F8ZC46"/>
<dbReference type="InterPro" id="IPR025332">
    <property type="entry name" value="DUF4238"/>
</dbReference>
<dbReference type="Pfam" id="PF14022">
    <property type="entry name" value="DUF4238"/>
    <property type="match status" value="1"/>
</dbReference>
<sequence>DPDYFAEFNRESAIRVTNMIISGILPSGVELFSKLKLRLFKNVSNVDFYTSDHPVCRYNQYMMNSFGHITINGIGYDSEGIQFFYPVTPKLCLVFEDGKTYSMYEDVTTVDHEFVNFVNARIIQNSKQWIYSQNDNFDYVNDYLGDFPHFKNPDILFGLWRIPKTDSERSIWERFYGKEARRKLKNYVDHLIQKGATEREVEEIYIKYDLEYKVELENQMQNKNQIE</sequence>
<protein>
    <submittedName>
        <fullName evidence="1">Uncharacterized protein</fullName>
    </submittedName>
</protein>
<name>A0A0F8ZC46_9ZZZZ</name>